<evidence type="ECO:0000313" key="2">
    <source>
        <dbReference type="Proteomes" id="UP000287972"/>
    </source>
</evidence>
<protein>
    <submittedName>
        <fullName evidence="1">Uncharacterized protein</fullName>
    </submittedName>
</protein>
<comment type="caution">
    <text evidence="1">The sequence shown here is derived from an EMBL/GenBank/DDBJ whole genome shotgun (WGS) entry which is preliminary data.</text>
</comment>
<dbReference type="EMBL" id="NKCL01000104">
    <property type="protein sequence ID" value="RSL82273.1"/>
    <property type="molecule type" value="Genomic_DNA"/>
</dbReference>
<accession>A0A428RXR4</accession>
<organism evidence="1 2">
    <name type="scientific">Fusarium floridanum</name>
    <dbReference type="NCBI Taxonomy" id="1325733"/>
    <lineage>
        <taxon>Eukaryota</taxon>
        <taxon>Fungi</taxon>
        <taxon>Dikarya</taxon>
        <taxon>Ascomycota</taxon>
        <taxon>Pezizomycotina</taxon>
        <taxon>Sordariomycetes</taxon>
        <taxon>Hypocreomycetidae</taxon>
        <taxon>Hypocreales</taxon>
        <taxon>Nectriaceae</taxon>
        <taxon>Fusarium</taxon>
        <taxon>Fusarium solani species complex</taxon>
    </lineage>
</organism>
<dbReference type="AlphaFoldDB" id="A0A428RXR4"/>
<sequence length="277" mass="31760">MGYSICCDPTVLALHTHCRFDDDLSCYESTPENATWIYMPIKKDERINHIWVRRHRSSNDKKALAFEMNSGRLLFFGRHKTWTLDERKYQWTLLSSPREIPGLELSLFFFDSLVPFCIRELGFDIPCPSSPRTPVLTSSLLSRPADPEFLDNPHWSCASVEDVVEVVPCRQTVKGETMITGLLLHYSDGNKASLGHMRLDRLDPAIAVDHSQKLYLGFNKTKDGHSYIAKVELLTCELDDDMDEWFEVSWSGTLEWCFSFQECHVWKSDGQGIGVGD</sequence>
<proteinExistence type="predicted"/>
<name>A0A428RXR4_9HYPO</name>
<evidence type="ECO:0000313" key="1">
    <source>
        <dbReference type="EMBL" id="RSL82273.1"/>
    </source>
</evidence>
<keyword evidence="2" id="KW-1185">Reference proteome</keyword>
<dbReference type="Proteomes" id="UP000287972">
    <property type="component" value="Unassembled WGS sequence"/>
</dbReference>
<reference evidence="1 2" key="1">
    <citation type="submission" date="2017-06" db="EMBL/GenBank/DDBJ databases">
        <title>Comparative genomic analysis of Ambrosia Fusariam Clade fungi.</title>
        <authorList>
            <person name="Stajich J.E."/>
            <person name="Carrillo J."/>
            <person name="Kijimoto T."/>
            <person name="Eskalen A."/>
            <person name="O'Donnell K."/>
            <person name="Kasson M."/>
        </authorList>
    </citation>
    <scope>NUCLEOTIDE SEQUENCE [LARGE SCALE GENOMIC DNA]</scope>
    <source>
        <strain evidence="1 2">NRRL62606</strain>
    </source>
</reference>
<gene>
    <name evidence="1" type="ORF">CEP51_005288</name>
</gene>